<sequence>MSLDSTDDDYDDYHIHNNDDYDDHPIHNNDNDDDNEIQKEACKIPFFSTCVFLDVGVTDEIDDWWQVRVRMVTEDDYDDGGGNVQ</sequence>
<dbReference type="EMBL" id="JARTCD010000113">
    <property type="protein sequence ID" value="KAJ8652220.1"/>
    <property type="molecule type" value="Genomic_DNA"/>
</dbReference>
<name>A0AAD7XRY1_9FUNG</name>
<proteinExistence type="predicted"/>
<feature type="compositionally biased region" description="Basic and acidic residues" evidence="1">
    <location>
        <begin position="12"/>
        <end position="35"/>
    </location>
</feature>
<dbReference type="GeneID" id="83219515"/>
<dbReference type="Proteomes" id="UP001234581">
    <property type="component" value="Unassembled WGS sequence"/>
</dbReference>
<accession>A0AAD7XRY1</accession>
<keyword evidence="3" id="KW-1185">Reference proteome</keyword>
<feature type="region of interest" description="Disordered" evidence="1">
    <location>
        <begin position="1"/>
        <end position="35"/>
    </location>
</feature>
<gene>
    <name evidence="2" type="ORF">O0I10_012128</name>
</gene>
<evidence type="ECO:0000313" key="3">
    <source>
        <dbReference type="Proteomes" id="UP001234581"/>
    </source>
</evidence>
<dbReference type="AlphaFoldDB" id="A0AAD7XRY1"/>
<comment type="caution">
    <text evidence="2">The sequence shown here is derived from an EMBL/GenBank/DDBJ whole genome shotgun (WGS) entry which is preliminary data.</text>
</comment>
<evidence type="ECO:0000256" key="1">
    <source>
        <dbReference type="SAM" id="MobiDB-lite"/>
    </source>
</evidence>
<organism evidence="2 3">
    <name type="scientific">Lichtheimia ornata</name>
    <dbReference type="NCBI Taxonomy" id="688661"/>
    <lineage>
        <taxon>Eukaryota</taxon>
        <taxon>Fungi</taxon>
        <taxon>Fungi incertae sedis</taxon>
        <taxon>Mucoromycota</taxon>
        <taxon>Mucoromycotina</taxon>
        <taxon>Mucoromycetes</taxon>
        <taxon>Mucorales</taxon>
        <taxon>Lichtheimiaceae</taxon>
        <taxon>Lichtheimia</taxon>
    </lineage>
</organism>
<evidence type="ECO:0000313" key="2">
    <source>
        <dbReference type="EMBL" id="KAJ8652220.1"/>
    </source>
</evidence>
<reference evidence="2 3" key="1">
    <citation type="submission" date="2023-03" db="EMBL/GenBank/DDBJ databases">
        <title>Genome sequence of Lichtheimia ornata CBS 291.66.</title>
        <authorList>
            <person name="Mohabir J.T."/>
            <person name="Shea T.P."/>
            <person name="Kurbessoian T."/>
            <person name="Berby B."/>
            <person name="Fontaine J."/>
            <person name="Livny J."/>
            <person name="Gnirke A."/>
            <person name="Stajich J.E."/>
            <person name="Cuomo C.A."/>
        </authorList>
    </citation>
    <scope>NUCLEOTIDE SEQUENCE [LARGE SCALE GENOMIC DNA]</scope>
    <source>
        <strain evidence="2">CBS 291.66</strain>
    </source>
</reference>
<protein>
    <submittedName>
        <fullName evidence="2">Uncharacterized protein</fullName>
    </submittedName>
</protein>
<feature type="compositionally biased region" description="Acidic residues" evidence="1">
    <location>
        <begin position="1"/>
        <end position="11"/>
    </location>
</feature>
<dbReference type="RefSeq" id="XP_058337134.1">
    <property type="nucleotide sequence ID" value="XM_058492074.1"/>
</dbReference>